<evidence type="ECO:0000256" key="1">
    <source>
        <dbReference type="ARBA" id="ARBA00001164"/>
    </source>
</evidence>
<dbReference type="OrthoDB" id="9786954at2"/>
<keyword evidence="7 10" id="KW-0822">Tryptophan biosynthesis</keyword>
<feature type="domain" description="N-(5'phosphoribosyl) anthranilate isomerase (PRAI)" evidence="11">
    <location>
        <begin position="4"/>
        <end position="197"/>
    </location>
</feature>
<dbReference type="Pfam" id="PF00697">
    <property type="entry name" value="PRAI"/>
    <property type="match status" value="1"/>
</dbReference>
<dbReference type="Proteomes" id="UP000095743">
    <property type="component" value="Chromosome"/>
</dbReference>
<name>A0A1D8GEE9_9FIRM</name>
<dbReference type="AlphaFoldDB" id="A0A1D8GEE9"/>
<dbReference type="CDD" id="cd00405">
    <property type="entry name" value="PRAI"/>
    <property type="match status" value="1"/>
</dbReference>
<sequence>MTKIKICGLKRKEDIQYVNQLQPDYVGFVFARSSRQVDLNWARELVKDLDQQIKKVGIFQNMKKEEVDAVAEGCGLDVLQFHGDEEPDYCKAFQRQVWKAFRIKDKVSFRQMQQYTVAGYLLDTYTGGQYGGSGKTFPWEMAVSIRRRGLWIVAGGLHAGNVGEAIRILKPDIVDVSSGVEENGIKDFNKMKNFIENVRR</sequence>
<evidence type="ECO:0000256" key="5">
    <source>
        <dbReference type="ARBA" id="ARBA00022272"/>
    </source>
</evidence>
<evidence type="ECO:0000313" key="13">
    <source>
        <dbReference type="Proteomes" id="UP000095743"/>
    </source>
</evidence>
<protein>
    <recommendedName>
        <fullName evidence="5 10">N-(5'-phosphoribosyl)anthranilate isomerase</fullName>
        <shortName evidence="10">PRAI</shortName>
        <ecNumber evidence="4 10">5.3.1.24</ecNumber>
    </recommendedName>
</protein>
<proteinExistence type="inferred from homology"/>
<evidence type="ECO:0000256" key="2">
    <source>
        <dbReference type="ARBA" id="ARBA00004664"/>
    </source>
</evidence>
<comment type="similarity">
    <text evidence="3 10">Belongs to the TrpF family.</text>
</comment>
<dbReference type="Gene3D" id="3.20.20.70">
    <property type="entry name" value="Aldolase class I"/>
    <property type="match status" value="1"/>
</dbReference>
<dbReference type="InterPro" id="IPR011060">
    <property type="entry name" value="RibuloseP-bd_barrel"/>
</dbReference>
<evidence type="ECO:0000256" key="8">
    <source>
        <dbReference type="ARBA" id="ARBA00023141"/>
    </source>
</evidence>
<dbReference type="InterPro" id="IPR044643">
    <property type="entry name" value="TrpF_fam"/>
</dbReference>
<dbReference type="RefSeq" id="WP_069974824.1">
    <property type="nucleotide sequence ID" value="NZ_CP017269.1"/>
</dbReference>
<evidence type="ECO:0000256" key="7">
    <source>
        <dbReference type="ARBA" id="ARBA00022822"/>
    </source>
</evidence>
<evidence type="ECO:0000256" key="9">
    <source>
        <dbReference type="ARBA" id="ARBA00023235"/>
    </source>
</evidence>
<dbReference type="PANTHER" id="PTHR42894:SF1">
    <property type="entry name" value="N-(5'-PHOSPHORIBOSYL)ANTHRANILATE ISOMERASE"/>
    <property type="match status" value="1"/>
</dbReference>
<evidence type="ECO:0000256" key="10">
    <source>
        <dbReference type="HAMAP-Rule" id="MF_00135"/>
    </source>
</evidence>
<gene>
    <name evidence="10" type="primary">trpF</name>
    <name evidence="12" type="ORF">Gferi_06565</name>
</gene>
<dbReference type="STRING" id="1424294.Gferi_06565"/>
<evidence type="ECO:0000256" key="4">
    <source>
        <dbReference type="ARBA" id="ARBA00012572"/>
    </source>
</evidence>
<organism evidence="12 13">
    <name type="scientific">Geosporobacter ferrireducens</name>
    <dbReference type="NCBI Taxonomy" id="1424294"/>
    <lineage>
        <taxon>Bacteria</taxon>
        <taxon>Bacillati</taxon>
        <taxon>Bacillota</taxon>
        <taxon>Clostridia</taxon>
        <taxon>Peptostreptococcales</taxon>
        <taxon>Thermotaleaceae</taxon>
        <taxon>Geosporobacter</taxon>
    </lineage>
</organism>
<dbReference type="InterPro" id="IPR013785">
    <property type="entry name" value="Aldolase_TIM"/>
</dbReference>
<comment type="pathway">
    <text evidence="2 10">Amino-acid biosynthesis; L-tryptophan biosynthesis; L-tryptophan from chorismate: step 3/5.</text>
</comment>
<keyword evidence="8 10" id="KW-0057">Aromatic amino acid biosynthesis</keyword>
<dbReference type="PANTHER" id="PTHR42894">
    <property type="entry name" value="N-(5'-PHOSPHORIBOSYL)ANTHRANILATE ISOMERASE"/>
    <property type="match status" value="1"/>
</dbReference>
<dbReference type="EMBL" id="CP017269">
    <property type="protein sequence ID" value="AOT69258.1"/>
    <property type="molecule type" value="Genomic_DNA"/>
</dbReference>
<evidence type="ECO:0000313" key="12">
    <source>
        <dbReference type="EMBL" id="AOT69258.1"/>
    </source>
</evidence>
<keyword evidence="6 10" id="KW-0028">Amino-acid biosynthesis</keyword>
<evidence type="ECO:0000259" key="11">
    <source>
        <dbReference type="Pfam" id="PF00697"/>
    </source>
</evidence>
<dbReference type="HAMAP" id="MF_00135">
    <property type="entry name" value="PRAI"/>
    <property type="match status" value="1"/>
</dbReference>
<dbReference type="EC" id="5.3.1.24" evidence="4 10"/>
<dbReference type="KEGG" id="gfe:Gferi_06565"/>
<dbReference type="GO" id="GO:0000162">
    <property type="term" value="P:L-tryptophan biosynthetic process"/>
    <property type="evidence" value="ECO:0007669"/>
    <property type="project" value="UniProtKB-UniRule"/>
</dbReference>
<dbReference type="GO" id="GO:0004640">
    <property type="term" value="F:phosphoribosylanthranilate isomerase activity"/>
    <property type="evidence" value="ECO:0007669"/>
    <property type="project" value="UniProtKB-UniRule"/>
</dbReference>
<dbReference type="UniPathway" id="UPA00035">
    <property type="reaction ID" value="UER00042"/>
</dbReference>
<keyword evidence="9 10" id="KW-0413">Isomerase</keyword>
<reference evidence="12 13" key="1">
    <citation type="submission" date="2016-09" db="EMBL/GenBank/DDBJ databases">
        <title>Genomic analysis reveals versatility of anaerobic energy metabolism of Geosporobacter ferrireducens IRF9 of phylum Firmicutes.</title>
        <authorList>
            <person name="Kim S.-J."/>
        </authorList>
    </citation>
    <scope>NUCLEOTIDE SEQUENCE [LARGE SCALE GENOMIC DNA]</scope>
    <source>
        <strain evidence="12 13">IRF9</strain>
    </source>
</reference>
<dbReference type="SUPFAM" id="SSF51366">
    <property type="entry name" value="Ribulose-phoshate binding barrel"/>
    <property type="match status" value="1"/>
</dbReference>
<dbReference type="FunFam" id="3.20.20.70:FF:000075">
    <property type="entry name" value="Tryptophan biosynthesis protein TRP1"/>
    <property type="match status" value="1"/>
</dbReference>
<comment type="catalytic activity">
    <reaction evidence="1 10">
        <text>N-(5-phospho-beta-D-ribosyl)anthranilate = 1-(2-carboxyphenylamino)-1-deoxy-D-ribulose 5-phosphate</text>
        <dbReference type="Rhea" id="RHEA:21540"/>
        <dbReference type="ChEBI" id="CHEBI:18277"/>
        <dbReference type="ChEBI" id="CHEBI:58613"/>
        <dbReference type="EC" id="5.3.1.24"/>
    </reaction>
</comment>
<accession>A0A1D8GEE9</accession>
<dbReference type="InterPro" id="IPR001240">
    <property type="entry name" value="PRAI_dom"/>
</dbReference>
<keyword evidence="13" id="KW-1185">Reference proteome</keyword>
<evidence type="ECO:0000256" key="3">
    <source>
        <dbReference type="ARBA" id="ARBA00007571"/>
    </source>
</evidence>
<evidence type="ECO:0000256" key="6">
    <source>
        <dbReference type="ARBA" id="ARBA00022605"/>
    </source>
</evidence>